<reference evidence="2" key="1">
    <citation type="submission" date="2021-02" db="EMBL/GenBank/DDBJ databases">
        <title>First Annotated Genome of the Yellow-green Alga Tribonema minus.</title>
        <authorList>
            <person name="Mahan K.M."/>
        </authorList>
    </citation>
    <scope>NUCLEOTIDE SEQUENCE</scope>
    <source>
        <strain evidence="2">UTEX B ZZ1240</strain>
    </source>
</reference>
<gene>
    <name evidence="2" type="ORF">JKP88DRAFT_252791</name>
</gene>
<evidence type="ECO:0000256" key="1">
    <source>
        <dbReference type="SAM" id="MobiDB-lite"/>
    </source>
</evidence>
<evidence type="ECO:0000313" key="3">
    <source>
        <dbReference type="Proteomes" id="UP000664859"/>
    </source>
</evidence>
<dbReference type="AlphaFoldDB" id="A0A835ZBU7"/>
<dbReference type="EMBL" id="JAFCMP010000048">
    <property type="protein sequence ID" value="KAG5189539.1"/>
    <property type="molecule type" value="Genomic_DNA"/>
</dbReference>
<comment type="caution">
    <text evidence="2">The sequence shown here is derived from an EMBL/GenBank/DDBJ whole genome shotgun (WGS) entry which is preliminary data.</text>
</comment>
<name>A0A835ZBU7_9STRA</name>
<keyword evidence="3" id="KW-1185">Reference proteome</keyword>
<proteinExistence type="predicted"/>
<organism evidence="2 3">
    <name type="scientific">Tribonema minus</name>
    <dbReference type="NCBI Taxonomy" id="303371"/>
    <lineage>
        <taxon>Eukaryota</taxon>
        <taxon>Sar</taxon>
        <taxon>Stramenopiles</taxon>
        <taxon>Ochrophyta</taxon>
        <taxon>PX clade</taxon>
        <taxon>Xanthophyceae</taxon>
        <taxon>Tribonematales</taxon>
        <taxon>Tribonemataceae</taxon>
        <taxon>Tribonema</taxon>
    </lineage>
</organism>
<evidence type="ECO:0000313" key="2">
    <source>
        <dbReference type="EMBL" id="KAG5189539.1"/>
    </source>
</evidence>
<feature type="region of interest" description="Disordered" evidence="1">
    <location>
        <begin position="89"/>
        <end position="164"/>
    </location>
</feature>
<protein>
    <submittedName>
        <fullName evidence="2">Uncharacterized protein</fullName>
    </submittedName>
</protein>
<accession>A0A835ZBU7</accession>
<dbReference type="Proteomes" id="UP000664859">
    <property type="component" value="Unassembled WGS sequence"/>
</dbReference>
<sequence>MARMAAGSAALLHPAAAVGSMRGAAGGGGANDGGTAARIAARLLHARASRQRRAAMRAAAHAALHTAAAHAALYCRRARQLLQRGAMGGSSMCRTVTPRTASPPPPPQAPKDTLSATPPTSVCRSMREAAAGSGTNGRALPLSPHAAASQAPSRSAMAGGRRGNVLCPHALRPRRPTPLRAAAHSSQTAACATRRHLPPASTDNEQWPCCRARLNTFQLTPAALRGGRSLKPPELI</sequence>
<feature type="compositionally biased region" description="Polar residues" evidence="1">
    <location>
        <begin position="114"/>
        <end position="123"/>
    </location>
</feature>